<dbReference type="InterPro" id="IPR053151">
    <property type="entry name" value="RNase_H-like"/>
</dbReference>
<dbReference type="GO" id="GO:0004523">
    <property type="term" value="F:RNA-DNA hybrid ribonuclease activity"/>
    <property type="evidence" value="ECO:0007669"/>
    <property type="project" value="InterPro"/>
</dbReference>
<evidence type="ECO:0000313" key="3">
    <source>
        <dbReference type="Proteomes" id="UP000327085"/>
    </source>
</evidence>
<dbReference type="PANTHER" id="PTHR47723:SF19">
    <property type="entry name" value="POLYNUCLEOTIDYL TRANSFERASE, RIBONUCLEASE H-LIKE SUPERFAMILY PROTEIN"/>
    <property type="match status" value="1"/>
</dbReference>
<dbReference type="InterPro" id="IPR044730">
    <property type="entry name" value="RNase_H-like_dom_plant"/>
</dbReference>
<organism evidence="2 3">
    <name type="scientific">Prunus dulcis</name>
    <name type="common">Almond</name>
    <name type="synonym">Amygdalus dulcis</name>
    <dbReference type="NCBI Taxonomy" id="3755"/>
    <lineage>
        <taxon>Eukaryota</taxon>
        <taxon>Viridiplantae</taxon>
        <taxon>Streptophyta</taxon>
        <taxon>Embryophyta</taxon>
        <taxon>Tracheophyta</taxon>
        <taxon>Spermatophyta</taxon>
        <taxon>Magnoliopsida</taxon>
        <taxon>eudicotyledons</taxon>
        <taxon>Gunneridae</taxon>
        <taxon>Pentapetalae</taxon>
        <taxon>rosids</taxon>
        <taxon>fabids</taxon>
        <taxon>Rosales</taxon>
        <taxon>Rosaceae</taxon>
        <taxon>Amygdaloideae</taxon>
        <taxon>Amygdaleae</taxon>
        <taxon>Prunus</taxon>
    </lineage>
</organism>
<dbReference type="InterPro" id="IPR012337">
    <property type="entry name" value="RNaseH-like_sf"/>
</dbReference>
<gene>
    <name evidence="2" type="ORF">ALMOND_2B014554</name>
</gene>
<dbReference type="Gramene" id="VVA34975">
    <property type="protein sequence ID" value="VVA34975"/>
    <property type="gene ID" value="Prudul26B014554"/>
</dbReference>
<feature type="domain" description="RNase H type-1" evidence="1">
    <location>
        <begin position="88"/>
        <end position="208"/>
    </location>
</feature>
<dbReference type="EMBL" id="CABIKO010000363">
    <property type="protein sequence ID" value="VVA34975.1"/>
    <property type="molecule type" value="Genomic_DNA"/>
</dbReference>
<dbReference type="GO" id="GO:0003676">
    <property type="term" value="F:nucleic acid binding"/>
    <property type="evidence" value="ECO:0007669"/>
    <property type="project" value="InterPro"/>
</dbReference>
<reference evidence="3" key="1">
    <citation type="journal article" date="2020" name="Plant J.">
        <title>Transposons played a major role in the diversification between the closely related almond and peach genomes: results from the almond genome sequence.</title>
        <authorList>
            <person name="Alioto T."/>
            <person name="Alexiou K.G."/>
            <person name="Bardil A."/>
            <person name="Barteri F."/>
            <person name="Castanera R."/>
            <person name="Cruz F."/>
            <person name="Dhingra A."/>
            <person name="Duval H."/>
            <person name="Fernandez I Marti A."/>
            <person name="Frias L."/>
            <person name="Galan B."/>
            <person name="Garcia J.L."/>
            <person name="Howad W."/>
            <person name="Gomez-Garrido J."/>
            <person name="Gut M."/>
            <person name="Julca I."/>
            <person name="Morata J."/>
            <person name="Puigdomenech P."/>
            <person name="Ribeca P."/>
            <person name="Rubio Cabetas M.J."/>
            <person name="Vlasova A."/>
            <person name="Wirthensohn M."/>
            <person name="Garcia-Mas J."/>
            <person name="Gabaldon T."/>
            <person name="Casacuberta J.M."/>
            <person name="Arus P."/>
        </authorList>
    </citation>
    <scope>NUCLEOTIDE SEQUENCE [LARGE SCALE GENOMIC DNA]</scope>
    <source>
        <strain evidence="3">cv. Texas</strain>
    </source>
</reference>
<dbReference type="AlphaFoldDB" id="A0A5E4G588"/>
<evidence type="ECO:0000313" key="2">
    <source>
        <dbReference type="EMBL" id="VVA34975.1"/>
    </source>
</evidence>
<dbReference type="Pfam" id="PF13456">
    <property type="entry name" value="RVT_3"/>
    <property type="match status" value="1"/>
</dbReference>
<protein>
    <submittedName>
        <fullName evidence="2">PREDICTED: expressed</fullName>
    </submittedName>
</protein>
<dbReference type="Proteomes" id="UP000327085">
    <property type="component" value="Chromosome 7"/>
</dbReference>
<dbReference type="PANTHER" id="PTHR47723">
    <property type="entry name" value="OS05G0353850 PROTEIN"/>
    <property type="match status" value="1"/>
</dbReference>
<accession>A0A5E4G588</accession>
<dbReference type="CDD" id="cd06222">
    <property type="entry name" value="RNase_H_like"/>
    <property type="match status" value="1"/>
</dbReference>
<dbReference type="SUPFAM" id="SSF53098">
    <property type="entry name" value="Ribonuclease H-like"/>
    <property type="match status" value="1"/>
</dbReference>
<sequence length="224" mass="25053">MASRQKLSFFTVKSPWMRLVFVAPLAERHQFMSTRLPNYSSRVGVFGTADSFSWFDSGRRFYLAVGVFLCPFRTNIGVLLRLVSFKLNVDGALDLLDGLQGVGLIVRESHDILIGVVAMRAPSHLFVLAIEIYVFKVGLFFALDASLLPLVVESNSLAAVQLLSKEEECLAPKGVLVTEIRRLLPELSSYVCFIPRTANIVAHRIAHYSLRVEELFYWLGDGPS</sequence>
<proteinExistence type="predicted"/>
<name>A0A5E4G588_PRUDU</name>
<dbReference type="InParanoid" id="A0A5E4G588"/>
<evidence type="ECO:0000259" key="1">
    <source>
        <dbReference type="Pfam" id="PF13456"/>
    </source>
</evidence>
<dbReference type="InterPro" id="IPR002156">
    <property type="entry name" value="RNaseH_domain"/>
</dbReference>